<gene>
    <name evidence="1" type="ORF">Nepgr_030265</name>
</gene>
<dbReference type="Proteomes" id="UP001279734">
    <property type="component" value="Unassembled WGS sequence"/>
</dbReference>
<protein>
    <submittedName>
        <fullName evidence="1">Uncharacterized protein</fullName>
    </submittedName>
</protein>
<keyword evidence="2" id="KW-1185">Reference proteome</keyword>
<accession>A0AAD3Y3R4</accession>
<sequence>MNCATALLQNALVTELKCMHDYVTEDRCLQDVDSFEKQYAAVLVQLDNAFEQVCFTILKATEYLS</sequence>
<dbReference type="AlphaFoldDB" id="A0AAD3Y3R4"/>
<comment type="caution">
    <text evidence="1">The sequence shown here is derived from an EMBL/GenBank/DDBJ whole genome shotgun (WGS) entry which is preliminary data.</text>
</comment>
<proteinExistence type="predicted"/>
<evidence type="ECO:0000313" key="2">
    <source>
        <dbReference type="Proteomes" id="UP001279734"/>
    </source>
</evidence>
<dbReference type="EMBL" id="BSYO01000034">
    <property type="protein sequence ID" value="GMH28422.1"/>
    <property type="molecule type" value="Genomic_DNA"/>
</dbReference>
<evidence type="ECO:0000313" key="1">
    <source>
        <dbReference type="EMBL" id="GMH28422.1"/>
    </source>
</evidence>
<organism evidence="1 2">
    <name type="scientific">Nepenthes gracilis</name>
    <name type="common">Slender pitcher plant</name>
    <dbReference type="NCBI Taxonomy" id="150966"/>
    <lineage>
        <taxon>Eukaryota</taxon>
        <taxon>Viridiplantae</taxon>
        <taxon>Streptophyta</taxon>
        <taxon>Embryophyta</taxon>
        <taxon>Tracheophyta</taxon>
        <taxon>Spermatophyta</taxon>
        <taxon>Magnoliopsida</taxon>
        <taxon>eudicotyledons</taxon>
        <taxon>Gunneridae</taxon>
        <taxon>Pentapetalae</taxon>
        <taxon>Caryophyllales</taxon>
        <taxon>Nepenthaceae</taxon>
        <taxon>Nepenthes</taxon>
    </lineage>
</organism>
<reference evidence="1" key="1">
    <citation type="submission" date="2023-05" db="EMBL/GenBank/DDBJ databases">
        <title>Nepenthes gracilis genome sequencing.</title>
        <authorList>
            <person name="Fukushima K."/>
        </authorList>
    </citation>
    <scope>NUCLEOTIDE SEQUENCE</scope>
    <source>
        <strain evidence="1">SING2019-196</strain>
    </source>
</reference>
<name>A0AAD3Y3R4_NEPGR</name>